<evidence type="ECO:0000313" key="3">
    <source>
        <dbReference type="EMBL" id="RKU49360.1"/>
    </source>
</evidence>
<dbReference type="Pfam" id="PF07859">
    <property type="entry name" value="Abhydrolase_3"/>
    <property type="match status" value="1"/>
</dbReference>
<reference evidence="3 4" key="1">
    <citation type="submission" date="2018-08" db="EMBL/GenBank/DDBJ databases">
        <title>Draft genome of the lignicolous fungus Coniochaeta pulveracea.</title>
        <authorList>
            <person name="Borstlap C.J."/>
            <person name="De Witt R.N."/>
            <person name="Botha A."/>
            <person name="Volschenk H."/>
        </authorList>
    </citation>
    <scope>NUCLEOTIDE SEQUENCE [LARGE SCALE GENOMIC DNA]</scope>
    <source>
        <strain evidence="3 4">CAB683</strain>
    </source>
</reference>
<dbReference type="STRING" id="177199.A0A420YNA6"/>
<comment type="caution">
    <text evidence="3">The sequence shown here is derived from an EMBL/GenBank/DDBJ whole genome shotgun (WGS) entry which is preliminary data.</text>
</comment>
<evidence type="ECO:0000256" key="1">
    <source>
        <dbReference type="ARBA" id="ARBA00022801"/>
    </source>
</evidence>
<dbReference type="Proteomes" id="UP000275385">
    <property type="component" value="Unassembled WGS sequence"/>
</dbReference>
<dbReference type="EMBL" id="QVQW01000001">
    <property type="protein sequence ID" value="RKU49360.1"/>
    <property type="molecule type" value="Genomic_DNA"/>
</dbReference>
<name>A0A420YNA6_9PEZI</name>
<accession>A0A420YNA6</accession>
<feature type="domain" description="Alpha/beta hydrolase fold-3" evidence="2">
    <location>
        <begin position="103"/>
        <end position="322"/>
    </location>
</feature>
<protein>
    <recommendedName>
        <fullName evidence="2">Alpha/beta hydrolase fold-3 domain-containing protein</fullName>
    </recommendedName>
</protein>
<dbReference type="SUPFAM" id="SSF53474">
    <property type="entry name" value="alpha/beta-Hydrolases"/>
    <property type="match status" value="1"/>
</dbReference>
<keyword evidence="4" id="KW-1185">Reference proteome</keyword>
<dbReference type="GO" id="GO:0016787">
    <property type="term" value="F:hydrolase activity"/>
    <property type="evidence" value="ECO:0007669"/>
    <property type="project" value="UniProtKB-KW"/>
</dbReference>
<organism evidence="3 4">
    <name type="scientific">Coniochaeta pulveracea</name>
    <dbReference type="NCBI Taxonomy" id="177199"/>
    <lineage>
        <taxon>Eukaryota</taxon>
        <taxon>Fungi</taxon>
        <taxon>Dikarya</taxon>
        <taxon>Ascomycota</taxon>
        <taxon>Pezizomycotina</taxon>
        <taxon>Sordariomycetes</taxon>
        <taxon>Sordariomycetidae</taxon>
        <taxon>Coniochaetales</taxon>
        <taxon>Coniochaetaceae</taxon>
        <taxon>Coniochaeta</taxon>
    </lineage>
</organism>
<dbReference type="InterPro" id="IPR013094">
    <property type="entry name" value="AB_hydrolase_3"/>
</dbReference>
<evidence type="ECO:0000259" key="2">
    <source>
        <dbReference type="Pfam" id="PF07859"/>
    </source>
</evidence>
<keyword evidence="1" id="KW-0378">Hydrolase</keyword>
<evidence type="ECO:0000313" key="4">
    <source>
        <dbReference type="Proteomes" id="UP000275385"/>
    </source>
</evidence>
<gene>
    <name evidence="3" type="ORF">DL546_001024</name>
</gene>
<dbReference type="Gene3D" id="3.40.50.1820">
    <property type="entry name" value="alpha/beta hydrolase"/>
    <property type="match status" value="1"/>
</dbReference>
<dbReference type="PANTHER" id="PTHR48081">
    <property type="entry name" value="AB HYDROLASE SUPERFAMILY PROTEIN C4A8.06C"/>
    <property type="match status" value="1"/>
</dbReference>
<dbReference type="OrthoDB" id="408631at2759"/>
<dbReference type="AlphaFoldDB" id="A0A420YNA6"/>
<sequence>MDNSHFGTGTSKEWQSYSRAHPELAIDEDGRDNGTSLPEVVALRDTVNAGRDASSKDLFRRADLGSKVSIHDHVIPTSDGSTITMRSYRPTGLDPQKPLAAYLYYHGGGMLFGTLDSEEFVCATWAHRLGLVVLSVCYRHTPKFVFPTQHNDAWDAFEWVMANAQVLAVDPTRVLVGGISAGGSLTASVLYREAQLAREAGRQVRVKGQLLVIPWLIHRDVYPFHLFAAPEKASLVQCSAAPILPKQRYDLFTDLLKIQDPKEKLMNVGLASEEELQGTPRTAFIVNGWDLLRDEGFLHAAKLEAMDVPVKKHVFPGLPHAFRRHGDLPSSKRWDEPKLWKSDTIGTKLTVYVRSQA</sequence>
<dbReference type="InterPro" id="IPR050300">
    <property type="entry name" value="GDXG_lipolytic_enzyme"/>
</dbReference>
<proteinExistence type="predicted"/>
<dbReference type="InterPro" id="IPR029058">
    <property type="entry name" value="AB_hydrolase_fold"/>
</dbReference>
<dbReference type="PANTHER" id="PTHR48081:SF8">
    <property type="entry name" value="ALPHA_BETA HYDROLASE FOLD-3 DOMAIN-CONTAINING PROTEIN-RELATED"/>
    <property type="match status" value="1"/>
</dbReference>